<dbReference type="AlphaFoldDB" id="A0A5N6B080"/>
<evidence type="ECO:0000313" key="2">
    <source>
        <dbReference type="EMBL" id="KAB8173776.1"/>
    </source>
</evidence>
<protein>
    <submittedName>
        <fullName evidence="2">Uncharacterized protein</fullName>
    </submittedName>
</protein>
<name>A0A5N6B080_9ACTN</name>
<gene>
    <name evidence="2" type="ORF">FH610_041085</name>
</gene>
<dbReference type="EMBL" id="VDMA02000041">
    <property type="protein sequence ID" value="KAB8173776.1"/>
    <property type="molecule type" value="Genomic_DNA"/>
</dbReference>
<feature type="region of interest" description="Disordered" evidence="1">
    <location>
        <begin position="209"/>
        <end position="231"/>
    </location>
</feature>
<evidence type="ECO:0000256" key="1">
    <source>
        <dbReference type="SAM" id="MobiDB-lite"/>
    </source>
</evidence>
<keyword evidence="3" id="KW-1185">Reference proteome</keyword>
<evidence type="ECO:0000313" key="3">
    <source>
        <dbReference type="Proteomes" id="UP000313066"/>
    </source>
</evidence>
<sequence length="270" mass="29513">MTHPPMPTSHAMIAVDIEKYSGRNDQQQLHLQEALIRVLDTAASEAGLDRSTWTERQPQGDGEFSWLPPHAHLGVLVGGFVRELDGQLGLYNRRHAGPFWTRMRLRMAVHFGPVHLGAANGVAGRHAVQQARLLDSAPVRRALDACPAADLALIVSDRVYDDYISQGLGEPHAYRPVQVRVKEHSCTAYLHVPGHDIGTLSVLDAFVPEAPGTSQVPRPATETSHGEEDRRTPFIVHGDQIGGASHRADGHGIVNAPGRDQIIGNWREGH</sequence>
<accession>A0A5N6B080</accession>
<dbReference type="Proteomes" id="UP000313066">
    <property type="component" value="Unassembled WGS sequence"/>
</dbReference>
<comment type="caution">
    <text evidence="2">The sequence shown here is derived from an EMBL/GenBank/DDBJ whole genome shotgun (WGS) entry which is preliminary data.</text>
</comment>
<proteinExistence type="predicted"/>
<reference evidence="2 3" key="1">
    <citation type="submission" date="2019-10" db="EMBL/GenBank/DDBJ databases">
        <title>Nonomuraea sp. nov., isolated from Phyllanthus amarus.</title>
        <authorList>
            <person name="Klykleung N."/>
            <person name="Tanasupawat S."/>
        </authorList>
    </citation>
    <scope>NUCLEOTIDE SEQUENCE [LARGE SCALE GENOMIC DNA]</scope>
    <source>
        <strain evidence="2 3">CR1-09</strain>
    </source>
</reference>
<organism evidence="2 3">
    <name type="scientific">Microbispora catharanthi</name>
    <dbReference type="NCBI Taxonomy" id="1712871"/>
    <lineage>
        <taxon>Bacteria</taxon>
        <taxon>Bacillati</taxon>
        <taxon>Actinomycetota</taxon>
        <taxon>Actinomycetes</taxon>
        <taxon>Streptosporangiales</taxon>
        <taxon>Streptosporangiaceae</taxon>
        <taxon>Microbispora</taxon>
    </lineage>
</organism>
<dbReference type="RefSeq" id="WP_139580656.1">
    <property type="nucleotide sequence ID" value="NZ_VDMA02000041.1"/>
</dbReference>